<gene>
    <name evidence="1" type="ORF">PYCCODRAFT_1471351</name>
</gene>
<protein>
    <submittedName>
        <fullName evidence="1">Uncharacterized protein</fullName>
    </submittedName>
</protein>
<name>A0A1Y2IA27_TRAC3</name>
<dbReference type="OrthoDB" id="2738120at2759"/>
<sequence>MTAQAPQLPLSPSLLAPAMVVFESAQVVKVQRKTRRRSVHLDTHIPNPVQMFDRIVIHPIAWPEEALRWMGVPRRLPSTLPPRSVTLPPATMSAALRKAYDNVAEMLDSGEHVPREDLSNLVVDAFAAIAKVQNVYVYHRAKAYLSLGDMRVRVEPIHGFSASGVAPVLAYLDEPFRRAQRARLMCWRGIHADCHAAHQQEDRVDVMDAVLLLAYAQEHRRWSAPPDAAGNHITRVMYPNTAGDAMIVLTAITPAETLVGIQDGHEILKRIRFSRQAIPIMAQDKEWASSPLLQFIWGLVEEGGKLAVKAPAPRWPIGPWAWTTHF</sequence>
<dbReference type="EMBL" id="KZ084143">
    <property type="protein sequence ID" value="OSC97996.1"/>
    <property type="molecule type" value="Genomic_DNA"/>
</dbReference>
<evidence type="ECO:0000313" key="2">
    <source>
        <dbReference type="Proteomes" id="UP000193067"/>
    </source>
</evidence>
<reference evidence="1 2" key="1">
    <citation type="journal article" date="2015" name="Biotechnol. Biofuels">
        <title>Enhanced degradation of softwood versus hardwood by the white-rot fungus Pycnoporus coccineus.</title>
        <authorList>
            <person name="Couturier M."/>
            <person name="Navarro D."/>
            <person name="Chevret D."/>
            <person name="Henrissat B."/>
            <person name="Piumi F."/>
            <person name="Ruiz-Duenas F.J."/>
            <person name="Martinez A.T."/>
            <person name="Grigoriev I.V."/>
            <person name="Riley R."/>
            <person name="Lipzen A."/>
            <person name="Berrin J.G."/>
            <person name="Master E.R."/>
            <person name="Rosso M.N."/>
        </authorList>
    </citation>
    <scope>NUCLEOTIDE SEQUENCE [LARGE SCALE GENOMIC DNA]</scope>
    <source>
        <strain evidence="1 2">BRFM310</strain>
    </source>
</reference>
<dbReference type="AlphaFoldDB" id="A0A1Y2IA27"/>
<evidence type="ECO:0000313" key="1">
    <source>
        <dbReference type="EMBL" id="OSC97996.1"/>
    </source>
</evidence>
<keyword evidence="2" id="KW-1185">Reference proteome</keyword>
<organism evidence="1 2">
    <name type="scientific">Trametes coccinea (strain BRFM310)</name>
    <name type="common">Pycnoporus coccineus</name>
    <dbReference type="NCBI Taxonomy" id="1353009"/>
    <lineage>
        <taxon>Eukaryota</taxon>
        <taxon>Fungi</taxon>
        <taxon>Dikarya</taxon>
        <taxon>Basidiomycota</taxon>
        <taxon>Agaricomycotina</taxon>
        <taxon>Agaricomycetes</taxon>
        <taxon>Polyporales</taxon>
        <taxon>Polyporaceae</taxon>
        <taxon>Trametes</taxon>
    </lineage>
</organism>
<proteinExistence type="predicted"/>
<dbReference type="Proteomes" id="UP000193067">
    <property type="component" value="Unassembled WGS sequence"/>
</dbReference>
<accession>A0A1Y2IA27</accession>